<keyword evidence="2" id="KW-1185">Reference proteome</keyword>
<reference evidence="2" key="1">
    <citation type="submission" date="2024-05" db="EMBL/GenBank/DDBJ databases">
        <authorList>
            <person name="Tikunov A.Y."/>
            <person name="Morozova V.V."/>
            <person name="Kozlova Y.N."/>
            <person name="Tikunova N.V."/>
            <person name="Babkin I.V."/>
        </authorList>
    </citation>
    <scope>NUCLEOTIDE SEQUENCE [LARGE SCALE GENOMIC DNA]</scope>
</reference>
<accession>A0AAX4G6K4</accession>
<dbReference type="Proteomes" id="UP001305174">
    <property type="component" value="Segment"/>
</dbReference>
<proteinExistence type="predicted"/>
<name>A0AAX4G6K4_9CAUD</name>
<evidence type="ECO:0000313" key="1">
    <source>
        <dbReference type="EMBL" id="WOZ57515.1"/>
    </source>
</evidence>
<dbReference type="EMBL" id="OR575930">
    <property type="protein sequence ID" value="WOZ57515.1"/>
    <property type="molecule type" value="Genomic_DNA"/>
</dbReference>
<protein>
    <submittedName>
        <fullName evidence="1">Uncharacterized protein</fullName>
    </submittedName>
</protein>
<evidence type="ECO:0000313" key="2">
    <source>
        <dbReference type="Proteomes" id="UP001305174"/>
    </source>
</evidence>
<organism evidence="1 2">
    <name type="scientific">Pseudomonas phage vB_PseuGesM_254</name>
    <dbReference type="NCBI Taxonomy" id="3092638"/>
    <lineage>
        <taxon>Viruses</taxon>
        <taxon>Duplodnaviria</taxon>
        <taxon>Heunggongvirae</taxon>
        <taxon>Uroviricota</taxon>
        <taxon>Caudoviricetes</taxon>
        <taxon>Vandenendeviridae</taxon>
        <taxon>Chemalvirus</taxon>
        <taxon>Chemalvirus PseuGes254</taxon>
    </lineage>
</organism>
<sequence>MFKFNPNYSLSFSDLMTIPAFKDAIKSNNEKLFKEVLYSNGMEVAMPIEEITILHRNLQNKVVECPRYEGFERIDKDWIATGVASLDAIIASTDDGSLKTELRVMSAQRNQEKVFD</sequence>